<feature type="region of interest" description="Disordered" evidence="2">
    <location>
        <begin position="117"/>
        <end position="204"/>
    </location>
</feature>
<feature type="repeat" description="ANK" evidence="1">
    <location>
        <begin position="1"/>
        <end position="33"/>
    </location>
</feature>
<feature type="compositionally biased region" description="Low complexity" evidence="2">
    <location>
        <begin position="135"/>
        <end position="161"/>
    </location>
</feature>
<feature type="region of interest" description="Disordered" evidence="2">
    <location>
        <begin position="258"/>
        <end position="292"/>
    </location>
</feature>
<reference evidence="3 4" key="1">
    <citation type="journal article" date="2012" name="Genome Biol.">
        <title>Sequencing three crocodilian genomes to illuminate the evolution of archosaurs and amniotes.</title>
        <authorList>
            <person name="St John J.A."/>
            <person name="Braun E.L."/>
            <person name="Isberg S.R."/>
            <person name="Miles L.G."/>
            <person name="Chong A.Y."/>
            <person name="Gongora J."/>
            <person name="Dalzell P."/>
            <person name="Moran C."/>
            <person name="Bed'hom B."/>
            <person name="Abzhanov A."/>
            <person name="Burgess S.C."/>
            <person name="Cooksey A.M."/>
            <person name="Castoe T.A."/>
            <person name="Crawford N.G."/>
            <person name="Densmore L.D."/>
            <person name="Drew J.C."/>
            <person name="Edwards S.V."/>
            <person name="Faircloth B.C."/>
            <person name="Fujita M.K."/>
            <person name="Greenwold M.J."/>
            <person name="Hoffmann F.G."/>
            <person name="Howard J.M."/>
            <person name="Iguchi T."/>
            <person name="Janes D.E."/>
            <person name="Khan S.Y."/>
            <person name="Kohno S."/>
            <person name="de Koning A.J."/>
            <person name="Lance S.L."/>
            <person name="McCarthy F.M."/>
            <person name="McCormack J.E."/>
            <person name="Merchant M.E."/>
            <person name="Peterson D.G."/>
            <person name="Pollock D.D."/>
            <person name="Pourmand N."/>
            <person name="Raney B.J."/>
            <person name="Roessler K.A."/>
            <person name="Sanford J.R."/>
            <person name="Sawyer R.H."/>
            <person name="Schmidt C.J."/>
            <person name="Triplett E.W."/>
            <person name="Tuberville T.D."/>
            <person name="Venegas-Anaya M."/>
            <person name="Howard J.T."/>
            <person name="Jarvis E.D."/>
            <person name="Guillette L.J.Jr."/>
            <person name="Glenn T.C."/>
            <person name="Green R.E."/>
            <person name="Ray D.A."/>
        </authorList>
    </citation>
    <scope>NUCLEOTIDE SEQUENCE [LARGE SCALE GENOMIC DNA]</scope>
    <source>
        <strain evidence="3">KSC_2009_1</strain>
    </source>
</reference>
<evidence type="ECO:0000256" key="1">
    <source>
        <dbReference type="PROSITE-ProRule" id="PRU00023"/>
    </source>
</evidence>
<evidence type="ECO:0000313" key="3">
    <source>
        <dbReference type="EMBL" id="KYO41009.1"/>
    </source>
</evidence>
<sequence length="292" mass="29473">MGLTALHVAVAARDQEAARLLLEHGADADAADIKSGRSPLLHAVENNDLAMAELLLQQGASVNAQSYAGCTALHVASGRGLLDALRLLLRSGADGGLKNCHNDTALAVAKNRRVIDILRGKASRPPPTSERAGDGASPVPSTTGSTSPGLSPTGLSSSPLLAPSPPQTPGAHQAATPNQRAEGAEGTNGASTPGLTHHAVKRESSPILSPVEQPMGCQLPLPLANGRLDHNLDAPANHFAPLLPAAFHRPIVLLGSGPLPNHVPPRDAGSPPPGAGPGPRLRTPDAVGGGGS</sequence>
<dbReference type="PRINTS" id="PR01415">
    <property type="entry name" value="ANKYRIN"/>
</dbReference>
<gene>
    <name evidence="3" type="primary">BCL3</name>
    <name evidence="3" type="ORF">Y1Q_0019413</name>
</gene>
<dbReference type="PROSITE" id="PS50088">
    <property type="entry name" value="ANK_REPEAT"/>
    <property type="match status" value="3"/>
</dbReference>
<dbReference type="AlphaFoldDB" id="A0A151NWQ8"/>
<evidence type="ECO:0000313" key="4">
    <source>
        <dbReference type="Proteomes" id="UP000050525"/>
    </source>
</evidence>
<organism evidence="3 4">
    <name type="scientific">Alligator mississippiensis</name>
    <name type="common">American alligator</name>
    <dbReference type="NCBI Taxonomy" id="8496"/>
    <lineage>
        <taxon>Eukaryota</taxon>
        <taxon>Metazoa</taxon>
        <taxon>Chordata</taxon>
        <taxon>Craniata</taxon>
        <taxon>Vertebrata</taxon>
        <taxon>Euteleostomi</taxon>
        <taxon>Archelosauria</taxon>
        <taxon>Archosauria</taxon>
        <taxon>Crocodylia</taxon>
        <taxon>Alligatoridae</taxon>
        <taxon>Alligatorinae</taxon>
        <taxon>Alligator</taxon>
    </lineage>
</organism>
<proteinExistence type="predicted"/>
<dbReference type="Gene3D" id="1.25.40.20">
    <property type="entry name" value="Ankyrin repeat-containing domain"/>
    <property type="match status" value="1"/>
</dbReference>
<dbReference type="PANTHER" id="PTHR24118:SF51">
    <property type="entry name" value="B-CELL LYMPHOMA 3 PROTEIN"/>
    <property type="match status" value="1"/>
</dbReference>
<feature type="repeat" description="ANK" evidence="1">
    <location>
        <begin position="68"/>
        <end position="100"/>
    </location>
</feature>
<dbReference type="Pfam" id="PF00023">
    <property type="entry name" value="Ank"/>
    <property type="match status" value="1"/>
</dbReference>
<feature type="repeat" description="ANK" evidence="1">
    <location>
        <begin position="35"/>
        <end position="67"/>
    </location>
</feature>
<keyword evidence="1" id="KW-0040">ANK repeat</keyword>
<keyword evidence="4" id="KW-1185">Reference proteome</keyword>
<accession>A0A151NWQ8</accession>
<evidence type="ECO:0000256" key="2">
    <source>
        <dbReference type="SAM" id="MobiDB-lite"/>
    </source>
</evidence>
<dbReference type="eggNOG" id="KOG0504">
    <property type="taxonomic scope" value="Eukaryota"/>
</dbReference>
<dbReference type="Proteomes" id="UP000050525">
    <property type="component" value="Unassembled WGS sequence"/>
</dbReference>
<dbReference type="SMART" id="SM00248">
    <property type="entry name" value="ANK"/>
    <property type="match status" value="3"/>
</dbReference>
<dbReference type="InterPro" id="IPR002110">
    <property type="entry name" value="Ankyrin_rpt"/>
</dbReference>
<dbReference type="EMBL" id="AKHW03001760">
    <property type="protein sequence ID" value="KYO41009.1"/>
    <property type="molecule type" value="Genomic_DNA"/>
</dbReference>
<dbReference type="Pfam" id="PF12796">
    <property type="entry name" value="Ank_2"/>
    <property type="match status" value="1"/>
</dbReference>
<dbReference type="STRING" id="8496.A0A151NWQ8"/>
<protein>
    <submittedName>
        <fullName evidence="3">B-cell lymphoma 3 protein</fullName>
    </submittedName>
</protein>
<dbReference type="SUPFAM" id="SSF48403">
    <property type="entry name" value="Ankyrin repeat"/>
    <property type="match status" value="1"/>
</dbReference>
<dbReference type="PANTHER" id="PTHR24118">
    <property type="entry name" value="POTE ANKYRIN DOMAIN"/>
    <property type="match status" value="1"/>
</dbReference>
<dbReference type="InterPro" id="IPR036770">
    <property type="entry name" value="Ankyrin_rpt-contain_sf"/>
</dbReference>
<dbReference type="PROSITE" id="PS50297">
    <property type="entry name" value="ANK_REP_REGION"/>
    <property type="match status" value="3"/>
</dbReference>
<name>A0A151NWQ8_ALLMI</name>
<comment type="caution">
    <text evidence="3">The sequence shown here is derived from an EMBL/GenBank/DDBJ whole genome shotgun (WGS) entry which is preliminary data.</text>
</comment>